<dbReference type="GO" id="GO:0006352">
    <property type="term" value="P:DNA-templated transcription initiation"/>
    <property type="evidence" value="ECO:0007669"/>
    <property type="project" value="InterPro"/>
</dbReference>
<dbReference type="GO" id="GO:0003700">
    <property type="term" value="F:DNA-binding transcription factor activity"/>
    <property type="evidence" value="ECO:0007669"/>
    <property type="project" value="InterPro"/>
</dbReference>
<protein>
    <submittedName>
        <fullName evidence="5">Sigma70-ECF, RNA polymerase sigma factor, sigma-70 family</fullName>
    </submittedName>
</protein>
<sequence length="143" mass="17450">MLKELCIKDDFWRRVAFNICKDKALADDLVQDMYIKLSDCTKEINDFYVIITIKNLFLNHLKKESLTINIDDYDFKDMLTTFELNDKEVDFISRLKWYERDVIEMTYDKSFHEIQRDLNVNYQFVRRILIKAQTKWQEENQKA</sequence>
<evidence type="ECO:0000259" key="1">
    <source>
        <dbReference type="Pfam" id="PF04542"/>
    </source>
</evidence>
<gene>
    <name evidence="3" type="ORF">UFOVP1027_42</name>
    <name evidence="4" type="ORF">UFOVP1182_8</name>
    <name evidence="5" type="ORF">UFOVP1632_24</name>
    <name evidence="2" type="ORF">UFOVP530_42</name>
</gene>
<proteinExistence type="predicted"/>
<dbReference type="InterPro" id="IPR013325">
    <property type="entry name" value="RNA_pol_sigma_r2"/>
</dbReference>
<dbReference type="EMBL" id="LR797498">
    <property type="protein sequence ID" value="CAB4220499.1"/>
    <property type="molecule type" value="Genomic_DNA"/>
</dbReference>
<dbReference type="Pfam" id="PF04542">
    <property type="entry name" value="Sigma70_r2"/>
    <property type="match status" value="1"/>
</dbReference>
<dbReference type="SUPFAM" id="SSF88946">
    <property type="entry name" value="Sigma2 domain of RNA polymerase sigma factors"/>
    <property type="match status" value="1"/>
</dbReference>
<dbReference type="EMBL" id="LR796504">
    <property type="protein sequence ID" value="CAB4148919.1"/>
    <property type="molecule type" value="Genomic_DNA"/>
</dbReference>
<organism evidence="5">
    <name type="scientific">uncultured Caudovirales phage</name>
    <dbReference type="NCBI Taxonomy" id="2100421"/>
    <lineage>
        <taxon>Viruses</taxon>
        <taxon>Duplodnaviria</taxon>
        <taxon>Heunggongvirae</taxon>
        <taxon>Uroviricota</taxon>
        <taxon>Caudoviricetes</taxon>
        <taxon>Peduoviridae</taxon>
        <taxon>Maltschvirus</taxon>
        <taxon>Maltschvirus maltsch</taxon>
    </lineage>
</organism>
<dbReference type="EMBL" id="LR796974">
    <property type="protein sequence ID" value="CAB4179163.1"/>
    <property type="molecule type" value="Genomic_DNA"/>
</dbReference>
<name>A0A6J5SZ41_9CAUD</name>
<evidence type="ECO:0000313" key="5">
    <source>
        <dbReference type="EMBL" id="CAB4220499.1"/>
    </source>
</evidence>
<evidence type="ECO:0000313" key="3">
    <source>
        <dbReference type="EMBL" id="CAB4179163.1"/>
    </source>
</evidence>
<reference evidence="5" key="1">
    <citation type="submission" date="2020-05" db="EMBL/GenBank/DDBJ databases">
        <authorList>
            <person name="Chiriac C."/>
            <person name="Salcher M."/>
            <person name="Ghai R."/>
            <person name="Kavagutti S V."/>
        </authorList>
    </citation>
    <scope>NUCLEOTIDE SEQUENCE</scope>
</reference>
<evidence type="ECO:0000313" key="2">
    <source>
        <dbReference type="EMBL" id="CAB4148919.1"/>
    </source>
</evidence>
<dbReference type="EMBL" id="LR797121">
    <property type="protein sequence ID" value="CAB4188208.1"/>
    <property type="molecule type" value="Genomic_DNA"/>
</dbReference>
<feature type="domain" description="RNA polymerase sigma-70 region 2" evidence="1">
    <location>
        <begin position="13"/>
        <end position="65"/>
    </location>
</feature>
<evidence type="ECO:0000313" key="4">
    <source>
        <dbReference type="EMBL" id="CAB4188208.1"/>
    </source>
</evidence>
<dbReference type="InterPro" id="IPR007627">
    <property type="entry name" value="RNA_pol_sigma70_r2"/>
</dbReference>
<accession>A0A6J5SZ41</accession>